<dbReference type="PANTHER" id="PTHR14224:SF27">
    <property type="entry name" value="LEUCINE-RICH REPEAT-CONTAINING PROTEIN 14B"/>
    <property type="match status" value="1"/>
</dbReference>
<dbReference type="PIRSF" id="PIRSF038286">
    <property type="entry name" value="PRAME"/>
    <property type="match status" value="1"/>
</dbReference>
<dbReference type="InterPro" id="IPR050694">
    <property type="entry name" value="LRRC14/PRAME"/>
</dbReference>
<sequence length="539" mass="60419">MKTLRFLAAESFVSSGPSVQEINSLSHNLYPLVFKAAYVQEEAVLLHDLVQTWPLPQLNLKRLLGPTADCQLDLTSRTCRICLVAVFTGLRDYVLSPQTTYAKSLRLFDMTGLQDLERQLCKCRKTLGRWARTEVLTRMCYEVMVAMQAGTAALSAFDEQVDVHLDAFVTGRSYEVVLRALLLRHHCPLKMHCVTLRADSLSVKNLVYFLRLAEPEGLQKLEVVHNVHLEAVHLEVILSHLDFKELRSLTLPARALDVRRLGADDTETLGVLGDLLSKLTHLRELCLDFSTLTAHLRKLLSPLNTPLQSLELANCALTAVDMAYLANSLHSEHLVRLDLSGHEVADLFPNTFRKLLQRCSGTLSSLSLEECGLEDEHLEMFLVALAPCNGLQELKILGNPLSLASLRRIFNMLARGFPALRYVELPVPRDCYPENVTYPLDDSTLARYDREKFAEARAELVGILEQAGKGHVEVCTPLFGAYDPDINETSNELGVFMVNSFRDVVGTFMDAIDEVGERRERRRAEGNAEGTEDDESDNV</sequence>
<dbReference type="AlphaFoldDB" id="A0ABD1J2J2"/>
<dbReference type="EMBL" id="JBHFQA010000021">
    <property type="protein sequence ID" value="KAL2080331.1"/>
    <property type="molecule type" value="Genomic_DNA"/>
</dbReference>
<organism evidence="6 7">
    <name type="scientific">Coilia grayii</name>
    <name type="common">Gray's grenadier anchovy</name>
    <dbReference type="NCBI Taxonomy" id="363190"/>
    <lineage>
        <taxon>Eukaryota</taxon>
        <taxon>Metazoa</taxon>
        <taxon>Chordata</taxon>
        <taxon>Craniata</taxon>
        <taxon>Vertebrata</taxon>
        <taxon>Euteleostomi</taxon>
        <taxon>Actinopterygii</taxon>
        <taxon>Neopterygii</taxon>
        <taxon>Teleostei</taxon>
        <taxon>Clupei</taxon>
        <taxon>Clupeiformes</taxon>
        <taxon>Clupeoidei</taxon>
        <taxon>Engraulidae</taxon>
        <taxon>Coilinae</taxon>
        <taxon>Coilia</taxon>
    </lineage>
</organism>
<comment type="caution">
    <text evidence="6">The sequence shown here is derived from an EMBL/GenBank/DDBJ whole genome shotgun (WGS) entry which is preliminary data.</text>
</comment>
<name>A0ABD1J2J2_9TELE</name>
<keyword evidence="3" id="KW-0677">Repeat</keyword>
<evidence type="ECO:0000256" key="4">
    <source>
        <dbReference type="ARBA" id="ARBA00067566"/>
    </source>
</evidence>
<reference evidence="6 7" key="1">
    <citation type="submission" date="2024-09" db="EMBL/GenBank/DDBJ databases">
        <title>A chromosome-level genome assembly of Gray's grenadier anchovy, Coilia grayii.</title>
        <authorList>
            <person name="Fu Z."/>
        </authorList>
    </citation>
    <scope>NUCLEOTIDE SEQUENCE [LARGE SCALE GENOMIC DNA]</scope>
    <source>
        <strain evidence="6">G4</strain>
        <tissue evidence="6">Muscle</tissue>
    </source>
</reference>
<accession>A0ABD1J2J2</accession>
<proteinExistence type="inferred from homology"/>
<comment type="similarity">
    <text evidence="1">Belongs to the PRAME family. LRRC14 subfamily.</text>
</comment>
<evidence type="ECO:0000313" key="7">
    <source>
        <dbReference type="Proteomes" id="UP001591681"/>
    </source>
</evidence>
<dbReference type="Proteomes" id="UP001591681">
    <property type="component" value="Unassembled WGS sequence"/>
</dbReference>
<evidence type="ECO:0000256" key="2">
    <source>
        <dbReference type="ARBA" id="ARBA00022614"/>
    </source>
</evidence>
<dbReference type="Gene3D" id="3.80.10.10">
    <property type="entry name" value="Ribonuclease Inhibitor"/>
    <property type="match status" value="1"/>
</dbReference>
<feature type="region of interest" description="Disordered" evidence="5">
    <location>
        <begin position="517"/>
        <end position="539"/>
    </location>
</feature>
<evidence type="ECO:0000256" key="5">
    <source>
        <dbReference type="SAM" id="MobiDB-lite"/>
    </source>
</evidence>
<evidence type="ECO:0000256" key="1">
    <source>
        <dbReference type="ARBA" id="ARBA00009552"/>
    </source>
</evidence>
<protein>
    <recommendedName>
        <fullName evidence="4">Leucine-rich repeat-containing protein 14B</fullName>
    </recommendedName>
</protein>
<dbReference type="FunFam" id="3.80.10.10:FF:000313">
    <property type="entry name" value="Leucine rich repeat containing 14B"/>
    <property type="match status" value="1"/>
</dbReference>
<dbReference type="InterPro" id="IPR032675">
    <property type="entry name" value="LRR_dom_sf"/>
</dbReference>
<gene>
    <name evidence="6" type="ORF">ACEWY4_024124</name>
</gene>
<keyword evidence="7" id="KW-1185">Reference proteome</keyword>
<keyword evidence="2" id="KW-0433">Leucine-rich repeat</keyword>
<evidence type="ECO:0000256" key="3">
    <source>
        <dbReference type="ARBA" id="ARBA00022737"/>
    </source>
</evidence>
<dbReference type="SUPFAM" id="SSF52047">
    <property type="entry name" value="RNI-like"/>
    <property type="match status" value="1"/>
</dbReference>
<dbReference type="InterPro" id="IPR026271">
    <property type="entry name" value="PRAME"/>
</dbReference>
<feature type="compositionally biased region" description="Basic and acidic residues" evidence="5">
    <location>
        <begin position="517"/>
        <end position="526"/>
    </location>
</feature>
<feature type="compositionally biased region" description="Acidic residues" evidence="5">
    <location>
        <begin position="530"/>
        <end position="539"/>
    </location>
</feature>
<dbReference type="PANTHER" id="PTHR14224">
    <property type="entry name" value="SIMILAR TO PREFERENTIALLY EXPRESSED ANTIGEN IN MELANOMA-LIKE 3"/>
    <property type="match status" value="1"/>
</dbReference>
<evidence type="ECO:0000313" key="6">
    <source>
        <dbReference type="EMBL" id="KAL2080331.1"/>
    </source>
</evidence>